<sequence length="136" mass="14510">MSPGAEKRLLQGVMAVTLLLPLTAAIAGVTGGPRFLGHPPVVPTDLDSHFRYISGLFLGMLLLFASCIPGIERKGSRLRLLAFLVVIGGAFRLLSLGLVGMPSLGHRIGLGIELIEVPLIVLWQMRVARRFAATAT</sequence>
<feature type="transmembrane region" description="Helical" evidence="1">
    <location>
        <begin position="104"/>
        <end position="123"/>
    </location>
</feature>
<keyword evidence="1" id="KW-0812">Transmembrane</keyword>
<evidence type="ECO:0000256" key="1">
    <source>
        <dbReference type="SAM" id="Phobius"/>
    </source>
</evidence>
<dbReference type="Pfam" id="PF14248">
    <property type="entry name" value="DUF4345"/>
    <property type="match status" value="1"/>
</dbReference>
<dbReference type="Proteomes" id="UP001273531">
    <property type="component" value="Unassembled WGS sequence"/>
</dbReference>
<keyword evidence="3" id="KW-1185">Reference proteome</keyword>
<dbReference type="InterPro" id="IPR025597">
    <property type="entry name" value="DUF4345"/>
</dbReference>
<name>A0ABU3YA59_9SPHN</name>
<protein>
    <submittedName>
        <fullName evidence="2">DUF4345 domain-containing protein</fullName>
    </submittedName>
</protein>
<evidence type="ECO:0000313" key="3">
    <source>
        <dbReference type="Proteomes" id="UP001273531"/>
    </source>
</evidence>
<reference evidence="2 3" key="1">
    <citation type="submission" date="2023-10" db="EMBL/GenBank/DDBJ databases">
        <title>Sphingomonas sp. HF-S4 16S ribosomal RNA gene Genome sequencing and assembly.</title>
        <authorList>
            <person name="Lee H."/>
        </authorList>
    </citation>
    <scope>NUCLEOTIDE SEQUENCE [LARGE SCALE GENOMIC DNA]</scope>
    <source>
        <strain evidence="2 3">HF-S4</strain>
    </source>
</reference>
<dbReference type="EMBL" id="JAWJEJ010000001">
    <property type="protein sequence ID" value="MDV3458301.1"/>
    <property type="molecule type" value="Genomic_DNA"/>
</dbReference>
<gene>
    <name evidence="2" type="ORF">RZN05_14990</name>
</gene>
<evidence type="ECO:0000313" key="2">
    <source>
        <dbReference type="EMBL" id="MDV3458301.1"/>
    </source>
</evidence>
<proteinExistence type="predicted"/>
<feature type="transmembrane region" description="Helical" evidence="1">
    <location>
        <begin position="49"/>
        <end position="68"/>
    </location>
</feature>
<keyword evidence="1" id="KW-1133">Transmembrane helix</keyword>
<comment type="caution">
    <text evidence="2">The sequence shown here is derived from an EMBL/GenBank/DDBJ whole genome shotgun (WGS) entry which is preliminary data.</text>
</comment>
<dbReference type="RefSeq" id="WP_317227372.1">
    <property type="nucleotide sequence ID" value="NZ_JAWJEJ010000001.1"/>
</dbReference>
<organism evidence="2 3">
    <name type="scientific">Sphingomonas agrestis</name>
    <dbReference type="NCBI Taxonomy" id="3080540"/>
    <lineage>
        <taxon>Bacteria</taxon>
        <taxon>Pseudomonadati</taxon>
        <taxon>Pseudomonadota</taxon>
        <taxon>Alphaproteobacteria</taxon>
        <taxon>Sphingomonadales</taxon>
        <taxon>Sphingomonadaceae</taxon>
        <taxon>Sphingomonas</taxon>
    </lineage>
</organism>
<accession>A0ABU3YA59</accession>
<keyword evidence="1" id="KW-0472">Membrane</keyword>
<feature type="transmembrane region" description="Helical" evidence="1">
    <location>
        <begin position="80"/>
        <end position="98"/>
    </location>
</feature>